<dbReference type="GO" id="GO:0003723">
    <property type="term" value="F:RNA binding"/>
    <property type="evidence" value="ECO:0007669"/>
    <property type="project" value="UniProtKB-UniRule"/>
</dbReference>
<dbReference type="HAMAP" id="MF_00073">
    <property type="entry name" value="NusB"/>
    <property type="match status" value="1"/>
</dbReference>
<dbReference type="InterPro" id="IPR011605">
    <property type="entry name" value="NusB_fam"/>
</dbReference>
<dbReference type="OrthoDB" id="9797817at2"/>
<dbReference type="InterPro" id="IPR035926">
    <property type="entry name" value="NusB-like_sf"/>
</dbReference>
<protein>
    <recommendedName>
        <fullName evidence="6">Transcription antitermination protein NusB</fullName>
    </recommendedName>
    <alternativeName>
        <fullName evidence="6">Antitermination factor NusB</fullName>
    </alternativeName>
</protein>
<comment type="function">
    <text evidence="6">Involved in transcription antitermination. Required for transcription of ribosomal RNA (rRNA) genes. Binds specifically to the boxA antiterminator sequence of the ribosomal RNA (rrn) operons.</text>
</comment>
<dbReference type="Pfam" id="PF01029">
    <property type="entry name" value="NusB"/>
    <property type="match status" value="1"/>
</dbReference>
<evidence type="ECO:0000259" key="7">
    <source>
        <dbReference type="Pfam" id="PF01029"/>
    </source>
</evidence>
<keyword evidence="4 6" id="KW-0805">Transcription regulation</keyword>
<dbReference type="Proteomes" id="UP000005801">
    <property type="component" value="Unassembled WGS sequence"/>
</dbReference>
<dbReference type="GO" id="GO:0005829">
    <property type="term" value="C:cytosol"/>
    <property type="evidence" value="ECO:0007669"/>
    <property type="project" value="TreeGrafter"/>
</dbReference>
<dbReference type="GO" id="GO:0031564">
    <property type="term" value="P:transcription antitermination"/>
    <property type="evidence" value="ECO:0007669"/>
    <property type="project" value="UniProtKB-KW"/>
</dbReference>
<comment type="caution">
    <text evidence="8">The sequence shown here is derived from an EMBL/GenBank/DDBJ whole genome shotgun (WGS) entry which is preliminary data.</text>
</comment>
<dbReference type="Gene3D" id="1.10.940.10">
    <property type="entry name" value="NusB-like"/>
    <property type="match status" value="1"/>
</dbReference>
<gene>
    <name evidence="6" type="primary">nusB</name>
    <name evidence="8" type="ORF">PPSIR1_08951</name>
</gene>
<dbReference type="NCBIfam" id="TIGR01951">
    <property type="entry name" value="nusB"/>
    <property type="match status" value="1"/>
</dbReference>
<dbReference type="RefSeq" id="WP_006972514.1">
    <property type="nucleotide sequence ID" value="NZ_ABCS01000032.1"/>
</dbReference>
<organism evidence="8 9">
    <name type="scientific">Plesiocystis pacifica SIR-1</name>
    <dbReference type="NCBI Taxonomy" id="391625"/>
    <lineage>
        <taxon>Bacteria</taxon>
        <taxon>Pseudomonadati</taxon>
        <taxon>Myxococcota</taxon>
        <taxon>Polyangia</taxon>
        <taxon>Nannocystales</taxon>
        <taxon>Nannocystaceae</taxon>
        <taxon>Plesiocystis</taxon>
    </lineage>
</organism>
<dbReference type="PANTHER" id="PTHR11078">
    <property type="entry name" value="N UTILIZATION SUBSTANCE PROTEIN B-RELATED"/>
    <property type="match status" value="1"/>
</dbReference>
<sequence length="169" mass="18877">MSGGEGKPTSRARGRELALWLMCHLERRGEGSRAALELFWTERPEFEVDDDFLGVAGPQMRDIIEDSSARRWARRLTEAYLEDAAAVDQAIGAASERWRIERMDRVDRNVLRLAAVELRTQKTPRNVVVAEAVRLAARYGSERSAAFVNALAEALARALRDRAKADAPG</sequence>
<dbReference type="PANTHER" id="PTHR11078:SF3">
    <property type="entry name" value="ANTITERMINATION NUSB DOMAIN-CONTAINING PROTEIN"/>
    <property type="match status" value="1"/>
</dbReference>
<keyword evidence="5 6" id="KW-0804">Transcription</keyword>
<feature type="domain" description="NusB/RsmB/TIM44" evidence="7">
    <location>
        <begin position="50"/>
        <end position="151"/>
    </location>
</feature>
<dbReference type="EMBL" id="ABCS01000032">
    <property type="protein sequence ID" value="EDM78295.1"/>
    <property type="molecule type" value="Genomic_DNA"/>
</dbReference>
<evidence type="ECO:0000256" key="5">
    <source>
        <dbReference type="ARBA" id="ARBA00023163"/>
    </source>
</evidence>
<dbReference type="AlphaFoldDB" id="A6G719"/>
<keyword evidence="2 6" id="KW-0889">Transcription antitermination</keyword>
<evidence type="ECO:0000256" key="1">
    <source>
        <dbReference type="ARBA" id="ARBA00005952"/>
    </source>
</evidence>
<evidence type="ECO:0000256" key="4">
    <source>
        <dbReference type="ARBA" id="ARBA00023015"/>
    </source>
</evidence>
<name>A6G719_9BACT</name>
<proteinExistence type="inferred from homology"/>
<dbReference type="InterPro" id="IPR006027">
    <property type="entry name" value="NusB_RsmB_TIM44"/>
</dbReference>
<evidence type="ECO:0000256" key="2">
    <source>
        <dbReference type="ARBA" id="ARBA00022814"/>
    </source>
</evidence>
<reference evidence="8 9" key="1">
    <citation type="submission" date="2007-06" db="EMBL/GenBank/DDBJ databases">
        <authorList>
            <person name="Shimkets L."/>
            <person name="Ferriera S."/>
            <person name="Johnson J."/>
            <person name="Kravitz S."/>
            <person name="Beeson K."/>
            <person name="Sutton G."/>
            <person name="Rogers Y.-H."/>
            <person name="Friedman R."/>
            <person name="Frazier M."/>
            <person name="Venter J.C."/>
        </authorList>
    </citation>
    <scope>NUCLEOTIDE SEQUENCE [LARGE SCALE GENOMIC DNA]</scope>
    <source>
        <strain evidence="8 9">SIR-1</strain>
    </source>
</reference>
<evidence type="ECO:0000256" key="3">
    <source>
        <dbReference type="ARBA" id="ARBA00022884"/>
    </source>
</evidence>
<dbReference type="STRING" id="391625.PPSIR1_08951"/>
<keyword evidence="9" id="KW-1185">Reference proteome</keyword>
<dbReference type="SUPFAM" id="SSF48013">
    <property type="entry name" value="NusB-like"/>
    <property type="match status" value="1"/>
</dbReference>
<comment type="similarity">
    <text evidence="1 6">Belongs to the NusB family.</text>
</comment>
<dbReference type="GO" id="GO:0006353">
    <property type="term" value="P:DNA-templated transcription termination"/>
    <property type="evidence" value="ECO:0007669"/>
    <property type="project" value="UniProtKB-UniRule"/>
</dbReference>
<accession>A6G719</accession>
<keyword evidence="3 6" id="KW-0694">RNA-binding</keyword>
<evidence type="ECO:0000313" key="8">
    <source>
        <dbReference type="EMBL" id="EDM78295.1"/>
    </source>
</evidence>
<dbReference type="eggNOG" id="COG0781">
    <property type="taxonomic scope" value="Bacteria"/>
</dbReference>
<evidence type="ECO:0000256" key="6">
    <source>
        <dbReference type="HAMAP-Rule" id="MF_00073"/>
    </source>
</evidence>
<evidence type="ECO:0000313" key="9">
    <source>
        <dbReference type="Proteomes" id="UP000005801"/>
    </source>
</evidence>